<name>A0A255DTS2_9MYCO</name>
<dbReference type="EMBL" id="NOZR01000005">
    <property type="protein sequence ID" value="OYN80655.1"/>
    <property type="molecule type" value="Genomic_DNA"/>
</dbReference>
<sequence>MFGKHKLSQETAEAKAVVTSVELYQGGMRANWGTGFTYDVGMRVHFDDDTTADVVRRIGGMGGTDLTFTVGDIVPVRYDPRDRDKIELDEDALRAEQQRARQLSQSQVDQANQQAVRDAEARLAGTTATRPTSAPDPDPDQLDALVKLDDLHRSGALTDAEFEAAVHRLQGS</sequence>
<dbReference type="AlphaFoldDB" id="A0A255DTS2"/>
<evidence type="ECO:0000256" key="1">
    <source>
        <dbReference type="SAM" id="MobiDB-lite"/>
    </source>
</evidence>
<reference evidence="3 4" key="1">
    <citation type="submission" date="2017-07" db="EMBL/GenBank/DDBJ databases">
        <title>The new phylogeny of genus Mycobacterium.</title>
        <authorList>
            <person name="Tortoli E."/>
            <person name="Trovato A."/>
            <person name="Cirillo D.M."/>
        </authorList>
    </citation>
    <scope>NUCLEOTIDE SEQUENCE [LARGE SCALE GENOMIC DNA]</scope>
    <source>
        <strain evidence="3 4">ATCC 33027</strain>
    </source>
</reference>
<gene>
    <name evidence="3" type="ORF">CG716_07265</name>
</gene>
<dbReference type="InterPro" id="IPR018649">
    <property type="entry name" value="SHOCT"/>
</dbReference>
<proteinExistence type="predicted"/>
<keyword evidence="4" id="KW-1185">Reference proteome</keyword>
<organism evidence="3 4">
    <name type="scientific">Mycolicibacterium sphagni</name>
    <dbReference type="NCBI Taxonomy" id="1786"/>
    <lineage>
        <taxon>Bacteria</taxon>
        <taxon>Bacillati</taxon>
        <taxon>Actinomycetota</taxon>
        <taxon>Actinomycetes</taxon>
        <taxon>Mycobacteriales</taxon>
        <taxon>Mycobacteriaceae</taxon>
        <taxon>Mycolicibacterium</taxon>
    </lineage>
</organism>
<feature type="compositionally biased region" description="Polar residues" evidence="1">
    <location>
        <begin position="100"/>
        <end position="115"/>
    </location>
</feature>
<protein>
    <recommendedName>
        <fullName evidence="2">SHOCT domain-containing protein</fullName>
    </recommendedName>
</protein>
<evidence type="ECO:0000313" key="3">
    <source>
        <dbReference type="EMBL" id="OYN80655.1"/>
    </source>
</evidence>
<dbReference type="Pfam" id="PF09851">
    <property type="entry name" value="SHOCT"/>
    <property type="match status" value="1"/>
</dbReference>
<dbReference type="Proteomes" id="UP000216063">
    <property type="component" value="Unassembled WGS sequence"/>
</dbReference>
<evidence type="ECO:0000259" key="2">
    <source>
        <dbReference type="Pfam" id="PF09851"/>
    </source>
</evidence>
<comment type="caution">
    <text evidence="3">The sequence shown here is derived from an EMBL/GenBank/DDBJ whole genome shotgun (WGS) entry which is preliminary data.</text>
</comment>
<feature type="region of interest" description="Disordered" evidence="1">
    <location>
        <begin position="91"/>
        <end position="143"/>
    </location>
</feature>
<accession>A0A255DTS2</accession>
<dbReference type="RefSeq" id="WP_094477961.1">
    <property type="nucleotide sequence ID" value="NZ_JACKSC010000413.1"/>
</dbReference>
<dbReference type="OrthoDB" id="5996503at2"/>
<evidence type="ECO:0000313" key="4">
    <source>
        <dbReference type="Proteomes" id="UP000216063"/>
    </source>
</evidence>
<feature type="domain" description="SHOCT" evidence="2">
    <location>
        <begin position="143"/>
        <end position="169"/>
    </location>
</feature>